<proteinExistence type="inferred from homology"/>
<dbReference type="InterPro" id="IPR020904">
    <property type="entry name" value="Sc_DH/Rdtase_CS"/>
</dbReference>
<dbReference type="PRINTS" id="PR00081">
    <property type="entry name" value="GDHRDH"/>
</dbReference>
<organism evidence="4 5">
    <name type="scientific">Pseudonocardia xinjiangensis</name>
    <dbReference type="NCBI Taxonomy" id="75289"/>
    <lineage>
        <taxon>Bacteria</taxon>
        <taxon>Bacillati</taxon>
        <taxon>Actinomycetota</taxon>
        <taxon>Actinomycetes</taxon>
        <taxon>Pseudonocardiales</taxon>
        <taxon>Pseudonocardiaceae</taxon>
        <taxon>Pseudonocardia</taxon>
    </lineage>
</organism>
<evidence type="ECO:0000313" key="4">
    <source>
        <dbReference type="EMBL" id="NMH76523.1"/>
    </source>
</evidence>
<dbReference type="SUPFAM" id="SSF51735">
    <property type="entry name" value="NAD(P)-binding Rossmann-fold domains"/>
    <property type="match status" value="1"/>
</dbReference>
<evidence type="ECO:0000256" key="1">
    <source>
        <dbReference type="ARBA" id="ARBA00006484"/>
    </source>
</evidence>
<evidence type="ECO:0000256" key="2">
    <source>
        <dbReference type="ARBA" id="ARBA00023002"/>
    </source>
</evidence>
<evidence type="ECO:0000313" key="5">
    <source>
        <dbReference type="Proteomes" id="UP001296706"/>
    </source>
</evidence>
<evidence type="ECO:0000256" key="3">
    <source>
        <dbReference type="RuleBase" id="RU000363"/>
    </source>
</evidence>
<dbReference type="Pfam" id="PF00106">
    <property type="entry name" value="adh_short"/>
    <property type="match status" value="1"/>
</dbReference>
<sequence>MIRGEAVANGPVAVVTGAGSGLGRVVARALLGAGYRVALAGRRREALEDTANADPAAVVSPTDVADAGSVARLFGTVLDTWGRVDLLINNAGTFGPAGSPDEISVEDWTATVATNLTGSFLCAREAFTAMRSQQPQGGRIINNGSISAHAPRPGSAAYTATKHAITGLTKSISLDGRPYRIACGQIDIGNAATDMTAGIATGARQADGSVRPEPTFDPAHVADAVLLMAGLPLDANVQFMTIAATAMPFIGRG</sequence>
<protein>
    <submittedName>
        <fullName evidence="4">SDR family oxidoreductase</fullName>
    </submittedName>
</protein>
<keyword evidence="2" id="KW-0560">Oxidoreductase</keyword>
<dbReference type="PROSITE" id="PS00061">
    <property type="entry name" value="ADH_SHORT"/>
    <property type="match status" value="1"/>
</dbReference>
<keyword evidence="5" id="KW-1185">Reference proteome</keyword>
<comment type="similarity">
    <text evidence="1 3">Belongs to the short-chain dehydrogenases/reductases (SDR) family.</text>
</comment>
<comment type="caution">
    <text evidence="4">The sequence shown here is derived from an EMBL/GenBank/DDBJ whole genome shotgun (WGS) entry which is preliminary data.</text>
</comment>
<accession>A0ABX1RBD8</accession>
<dbReference type="PANTHER" id="PTHR43669">
    <property type="entry name" value="5-KETO-D-GLUCONATE 5-REDUCTASE"/>
    <property type="match status" value="1"/>
</dbReference>
<dbReference type="CDD" id="cd05233">
    <property type="entry name" value="SDR_c"/>
    <property type="match status" value="1"/>
</dbReference>
<dbReference type="Proteomes" id="UP001296706">
    <property type="component" value="Unassembled WGS sequence"/>
</dbReference>
<dbReference type="InterPro" id="IPR002347">
    <property type="entry name" value="SDR_fam"/>
</dbReference>
<dbReference type="InterPro" id="IPR036291">
    <property type="entry name" value="NAD(P)-bd_dom_sf"/>
</dbReference>
<dbReference type="RefSeq" id="WP_169394602.1">
    <property type="nucleotide sequence ID" value="NZ_CP192009.1"/>
</dbReference>
<dbReference type="PRINTS" id="PR00080">
    <property type="entry name" value="SDRFAMILY"/>
</dbReference>
<dbReference type="Gene3D" id="3.40.50.720">
    <property type="entry name" value="NAD(P)-binding Rossmann-like Domain"/>
    <property type="match status" value="1"/>
</dbReference>
<reference evidence="4 5" key="1">
    <citation type="submission" date="2020-04" db="EMBL/GenBank/DDBJ databases">
        <authorList>
            <person name="Klaysubun C."/>
            <person name="Duangmal K."/>
            <person name="Lipun K."/>
        </authorList>
    </citation>
    <scope>NUCLEOTIDE SEQUENCE [LARGE SCALE GENOMIC DNA]</scope>
    <source>
        <strain evidence="4 5">JCM 11839</strain>
    </source>
</reference>
<dbReference type="EMBL" id="JAAXKY010000010">
    <property type="protein sequence ID" value="NMH76523.1"/>
    <property type="molecule type" value="Genomic_DNA"/>
</dbReference>
<gene>
    <name evidence="4" type="ORF">HF577_05320</name>
</gene>
<dbReference type="PANTHER" id="PTHR43669:SF12">
    <property type="entry name" value="BLR5618 PROTEIN"/>
    <property type="match status" value="1"/>
</dbReference>
<name>A0ABX1RBD8_9PSEU</name>